<keyword evidence="3" id="KW-1185">Reference proteome</keyword>
<feature type="compositionally biased region" description="Low complexity" evidence="1">
    <location>
        <begin position="10"/>
        <end position="28"/>
    </location>
</feature>
<dbReference type="AlphaFoldDB" id="A0AAV7RS21"/>
<gene>
    <name evidence="2" type="ORF">NDU88_006491</name>
</gene>
<reference evidence="2" key="1">
    <citation type="journal article" date="2022" name="bioRxiv">
        <title>Sequencing and chromosome-scale assembly of the giantPleurodeles waltlgenome.</title>
        <authorList>
            <person name="Brown T."/>
            <person name="Elewa A."/>
            <person name="Iarovenko S."/>
            <person name="Subramanian E."/>
            <person name="Araus A.J."/>
            <person name="Petzold A."/>
            <person name="Susuki M."/>
            <person name="Suzuki K.-i.T."/>
            <person name="Hayashi T."/>
            <person name="Toyoda A."/>
            <person name="Oliveira C."/>
            <person name="Osipova E."/>
            <person name="Leigh N.D."/>
            <person name="Simon A."/>
            <person name="Yun M.H."/>
        </authorList>
    </citation>
    <scope>NUCLEOTIDE SEQUENCE</scope>
    <source>
        <strain evidence="2">20211129_DDA</strain>
        <tissue evidence="2">Liver</tissue>
    </source>
</reference>
<comment type="caution">
    <text evidence="2">The sequence shown here is derived from an EMBL/GenBank/DDBJ whole genome shotgun (WGS) entry which is preliminary data.</text>
</comment>
<dbReference type="Proteomes" id="UP001066276">
    <property type="component" value="Chromosome 5"/>
</dbReference>
<feature type="region of interest" description="Disordered" evidence="1">
    <location>
        <begin position="1"/>
        <end position="99"/>
    </location>
</feature>
<evidence type="ECO:0000313" key="2">
    <source>
        <dbReference type="EMBL" id="KAJ1153733.1"/>
    </source>
</evidence>
<organism evidence="2 3">
    <name type="scientific">Pleurodeles waltl</name>
    <name type="common">Iberian ribbed newt</name>
    <dbReference type="NCBI Taxonomy" id="8319"/>
    <lineage>
        <taxon>Eukaryota</taxon>
        <taxon>Metazoa</taxon>
        <taxon>Chordata</taxon>
        <taxon>Craniata</taxon>
        <taxon>Vertebrata</taxon>
        <taxon>Euteleostomi</taxon>
        <taxon>Amphibia</taxon>
        <taxon>Batrachia</taxon>
        <taxon>Caudata</taxon>
        <taxon>Salamandroidea</taxon>
        <taxon>Salamandridae</taxon>
        <taxon>Pleurodelinae</taxon>
        <taxon>Pleurodeles</taxon>
    </lineage>
</organism>
<accession>A0AAV7RS21</accession>
<evidence type="ECO:0000313" key="3">
    <source>
        <dbReference type="Proteomes" id="UP001066276"/>
    </source>
</evidence>
<proteinExistence type="predicted"/>
<dbReference type="EMBL" id="JANPWB010000009">
    <property type="protein sequence ID" value="KAJ1153733.1"/>
    <property type="molecule type" value="Genomic_DNA"/>
</dbReference>
<protein>
    <submittedName>
        <fullName evidence="2">Uncharacterized protein</fullName>
    </submittedName>
</protein>
<sequence>MRPPPRLRPRSQASPPSSQRQSRLRVSAPVPSRLQRGREPPAHIAPGSWGPGPQQSPANNRAKKKRASSALSPPGAEPSKSPGEKPHVGPGRRPHRSAA</sequence>
<name>A0AAV7RS21_PLEWA</name>
<feature type="compositionally biased region" description="Low complexity" evidence="1">
    <location>
        <begin position="46"/>
        <end position="57"/>
    </location>
</feature>
<feature type="compositionally biased region" description="Basic residues" evidence="1">
    <location>
        <begin position="90"/>
        <end position="99"/>
    </location>
</feature>
<evidence type="ECO:0000256" key="1">
    <source>
        <dbReference type="SAM" id="MobiDB-lite"/>
    </source>
</evidence>